<organism evidence="2">
    <name type="scientific">Yersinia enterocolitica</name>
    <dbReference type="NCBI Taxonomy" id="630"/>
    <lineage>
        <taxon>Bacteria</taxon>
        <taxon>Pseudomonadati</taxon>
        <taxon>Pseudomonadota</taxon>
        <taxon>Gammaproteobacteria</taxon>
        <taxon>Enterobacterales</taxon>
        <taxon>Yersiniaceae</taxon>
        <taxon>Yersinia</taxon>
    </lineage>
</organism>
<geneLocation type="plasmid" evidence="2">
    <name>pYE854</name>
</geneLocation>
<evidence type="ECO:0000256" key="1">
    <source>
        <dbReference type="SAM" id="Phobius"/>
    </source>
</evidence>
<protein>
    <submittedName>
        <fullName evidence="2">Uncharacterized protein</fullName>
    </submittedName>
</protein>
<dbReference type="EMBL" id="AM905950">
    <property type="protein sequence ID" value="CAP20153.1"/>
    <property type="molecule type" value="Genomic_DNA"/>
</dbReference>
<keyword evidence="1" id="KW-0472">Membrane</keyword>
<evidence type="ECO:0000313" key="2">
    <source>
        <dbReference type="EMBL" id="CAP20153.1"/>
    </source>
</evidence>
<name>B0RKP6_YEREN</name>
<feature type="transmembrane region" description="Helical" evidence="1">
    <location>
        <begin position="26"/>
        <end position="47"/>
    </location>
</feature>
<keyword evidence="1" id="KW-1133">Transmembrane helix</keyword>
<dbReference type="AlphaFoldDB" id="B0RKP6"/>
<proteinExistence type="predicted"/>
<sequence length="61" mass="7178">MCFHYPVRYLPITGLRGYFYLFLSRIYWPFCLNLPHTLLIILAPLGLKAQNSAARYHAYAQ</sequence>
<keyword evidence="1" id="KW-0812">Transmembrane</keyword>
<reference evidence="2" key="1">
    <citation type="journal article" date="2008" name="J. Bacteriol.">
        <title>Genetic and functional properties of the self-transmissible Yersinia enterocolitica plasmid pYE854, which mobilizes the virulence plasmid pYV.</title>
        <authorList>
            <person name="Hammerl J.A."/>
            <person name="Klein I."/>
            <person name="Lanka E."/>
            <person name="Appel B."/>
            <person name="Hertwig S."/>
        </authorList>
    </citation>
    <scope>NUCLEOTIDE SEQUENCE [LARGE SCALE GENOMIC DNA]</scope>
    <source>
        <strain evidence="2">29854</strain>
        <plasmid evidence="2">pYE854</plasmid>
    </source>
</reference>
<keyword evidence="2" id="KW-0614">Plasmid</keyword>
<accession>B0RKP6</accession>